<evidence type="ECO:0000256" key="3">
    <source>
        <dbReference type="ARBA" id="ARBA00022989"/>
    </source>
</evidence>
<dbReference type="Proteomes" id="UP000700596">
    <property type="component" value="Unassembled WGS sequence"/>
</dbReference>
<feature type="transmembrane region" description="Helical" evidence="6">
    <location>
        <begin position="242"/>
        <end position="261"/>
    </location>
</feature>
<keyword evidence="3 6" id="KW-1133">Transmembrane helix</keyword>
<feature type="region of interest" description="Disordered" evidence="5">
    <location>
        <begin position="375"/>
        <end position="447"/>
    </location>
</feature>
<dbReference type="AlphaFoldDB" id="A0A9P9IRR3"/>
<feature type="region of interest" description="Disordered" evidence="5">
    <location>
        <begin position="315"/>
        <end position="349"/>
    </location>
</feature>
<keyword evidence="8" id="KW-1185">Reference proteome</keyword>
<dbReference type="Pfam" id="PF01544">
    <property type="entry name" value="CorA"/>
    <property type="match status" value="1"/>
</dbReference>
<evidence type="ECO:0000256" key="2">
    <source>
        <dbReference type="ARBA" id="ARBA00022692"/>
    </source>
</evidence>
<organism evidence="7 8">
    <name type="scientific">Dendryphion nanum</name>
    <dbReference type="NCBI Taxonomy" id="256645"/>
    <lineage>
        <taxon>Eukaryota</taxon>
        <taxon>Fungi</taxon>
        <taxon>Dikarya</taxon>
        <taxon>Ascomycota</taxon>
        <taxon>Pezizomycotina</taxon>
        <taxon>Dothideomycetes</taxon>
        <taxon>Pleosporomycetidae</taxon>
        <taxon>Pleosporales</taxon>
        <taxon>Torulaceae</taxon>
        <taxon>Dendryphion</taxon>
    </lineage>
</organism>
<name>A0A9P9IRR3_9PLEO</name>
<feature type="compositionally biased region" description="Polar residues" evidence="5">
    <location>
        <begin position="406"/>
        <end position="423"/>
    </location>
</feature>
<protein>
    <submittedName>
        <fullName evidence="7">Uncharacterized protein</fullName>
    </submittedName>
</protein>
<proteinExistence type="predicted"/>
<evidence type="ECO:0000256" key="6">
    <source>
        <dbReference type="SAM" id="Phobius"/>
    </source>
</evidence>
<feature type="compositionally biased region" description="Pro residues" evidence="5">
    <location>
        <begin position="380"/>
        <end position="394"/>
    </location>
</feature>
<keyword evidence="4 6" id="KW-0472">Membrane</keyword>
<dbReference type="SUPFAM" id="SSF144083">
    <property type="entry name" value="Magnesium transport protein CorA, transmembrane region"/>
    <property type="match status" value="1"/>
</dbReference>
<sequence length="488" mass="54053">MTRHRTVSKTQHLSSCLQIGVDPENHAMILLNQLKKDGPWTPKLSVLVLAIEDNCLSVDFNSETPSYLQPLRSSILTLSISYVENLQSLTNEGIRDVLHDPLVVLGCLYSTTLVNSFAAQIELYRRLWSARYEPHALISAVYGYAHHRDTVRKLAARVNLHHKYIEHTLPALKNLANRRANTNAEPGPLLLVKYLMNDFIYFSSAITALNTDCNMFLEQQVNKLALQDARLSMQEARDLKRITFMAFVFVPLSFTPSLFGMNVRELANDSTPPWVFVVTALGILLGSLMVFKVVGSPQRTKRAYKTPMSALESYQSCKKNPADQQPTFPKTPNFPDFPPSSYSSPESAISPTFEKSSMLANPSICSTIATPKSMLAPRSPIFPNPPTSTTPQPQPKATQALLPSPRFQTTGTTSVPLDSVITSPPTPPGIPLEPDTPQDSVTPVSNPTRSGLSRWILFSSLITKSSKHREIPGIAGSYDVAHSYYSLR</sequence>
<dbReference type="GO" id="GO:0016020">
    <property type="term" value="C:membrane"/>
    <property type="evidence" value="ECO:0007669"/>
    <property type="project" value="UniProtKB-SubCell"/>
</dbReference>
<dbReference type="InterPro" id="IPR045863">
    <property type="entry name" value="CorA_TM1_TM2"/>
</dbReference>
<dbReference type="InterPro" id="IPR002523">
    <property type="entry name" value="MgTranspt_CorA/ZnTranspt_ZntB"/>
</dbReference>
<dbReference type="OrthoDB" id="3801263at2759"/>
<reference evidence="7" key="1">
    <citation type="journal article" date="2021" name="Nat. Commun.">
        <title>Genetic determinants of endophytism in the Arabidopsis root mycobiome.</title>
        <authorList>
            <person name="Mesny F."/>
            <person name="Miyauchi S."/>
            <person name="Thiergart T."/>
            <person name="Pickel B."/>
            <person name="Atanasova L."/>
            <person name="Karlsson M."/>
            <person name="Huettel B."/>
            <person name="Barry K.W."/>
            <person name="Haridas S."/>
            <person name="Chen C."/>
            <person name="Bauer D."/>
            <person name="Andreopoulos W."/>
            <person name="Pangilinan J."/>
            <person name="LaButti K."/>
            <person name="Riley R."/>
            <person name="Lipzen A."/>
            <person name="Clum A."/>
            <person name="Drula E."/>
            <person name="Henrissat B."/>
            <person name="Kohler A."/>
            <person name="Grigoriev I.V."/>
            <person name="Martin F.M."/>
            <person name="Hacquard S."/>
        </authorList>
    </citation>
    <scope>NUCLEOTIDE SEQUENCE</scope>
    <source>
        <strain evidence="7">MPI-CAGE-CH-0243</strain>
    </source>
</reference>
<feature type="compositionally biased region" description="Polar residues" evidence="5">
    <location>
        <begin position="437"/>
        <end position="447"/>
    </location>
</feature>
<evidence type="ECO:0000256" key="1">
    <source>
        <dbReference type="ARBA" id="ARBA00004141"/>
    </source>
</evidence>
<evidence type="ECO:0000256" key="4">
    <source>
        <dbReference type="ARBA" id="ARBA00023136"/>
    </source>
</evidence>
<evidence type="ECO:0000313" key="7">
    <source>
        <dbReference type="EMBL" id="KAH7130817.1"/>
    </source>
</evidence>
<evidence type="ECO:0000313" key="8">
    <source>
        <dbReference type="Proteomes" id="UP000700596"/>
    </source>
</evidence>
<gene>
    <name evidence="7" type="ORF">B0J11DRAFT_578322</name>
</gene>
<dbReference type="GO" id="GO:0046873">
    <property type="term" value="F:metal ion transmembrane transporter activity"/>
    <property type="evidence" value="ECO:0007669"/>
    <property type="project" value="InterPro"/>
</dbReference>
<dbReference type="Gene3D" id="1.20.58.340">
    <property type="entry name" value="Magnesium transport protein CorA, transmembrane region"/>
    <property type="match status" value="1"/>
</dbReference>
<feature type="compositionally biased region" description="Low complexity" evidence="5">
    <location>
        <begin position="339"/>
        <end position="349"/>
    </location>
</feature>
<keyword evidence="2 6" id="KW-0812">Transmembrane</keyword>
<accession>A0A9P9IRR3</accession>
<feature type="compositionally biased region" description="Polar residues" evidence="5">
    <location>
        <begin position="315"/>
        <end position="330"/>
    </location>
</feature>
<evidence type="ECO:0000256" key="5">
    <source>
        <dbReference type="SAM" id="MobiDB-lite"/>
    </source>
</evidence>
<comment type="subcellular location">
    <subcellularLocation>
        <location evidence="1">Membrane</location>
        <topology evidence="1">Multi-pass membrane protein</topology>
    </subcellularLocation>
</comment>
<comment type="caution">
    <text evidence="7">The sequence shown here is derived from an EMBL/GenBank/DDBJ whole genome shotgun (WGS) entry which is preliminary data.</text>
</comment>
<feature type="transmembrane region" description="Helical" evidence="6">
    <location>
        <begin position="273"/>
        <end position="295"/>
    </location>
</feature>
<dbReference type="EMBL" id="JAGMWT010000004">
    <property type="protein sequence ID" value="KAH7130817.1"/>
    <property type="molecule type" value="Genomic_DNA"/>
</dbReference>